<keyword evidence="3 9" id="KW-0723">Serine/threonine-protein kinase</keyword>
<keyword evidence="2" id="KW-1003">Cell membrane</keyword>
<dbReference type="InterPro" id="IPR017441">
    <property type="entry name" value="Protein_kinase_ATP_BS"/>
</dbReference>
<evidence type="ECO:0000256" key="2">
    <source>
        <dbReference type="ARBA" id="ARBA00022475"/>
    </source>
</evidence>
<keyword evidence="13" id="KW-1185">Reference proteome</keyword>
<feature type="domain" description="Protein kinase" evidence="11">
    <location>
        <begin position="86"/>
        <end position="368"/>
    </location>
</feature>
<name>A0ABQ9KJX6_HEVBR</name>
<proteinExistence type="inferred from homology"/>
<comment type="subcellular location">
    <subcellularLocation>
        <location evidence="1">Cell membrane</location>
    </subcellularLocation>
</comment>
<keyword evidence="2" id="KW-0472">Membrane</keyword>
<keyword evidence="5 8" id="KW-0547">Nucleotide-binding</keyword>
<dbReference type="PROSITE" id="PS00108">
    <property type="entry name" value="PROTEIN_KINASE_ST"/>
    <property type="match status" value="1"/>
</dbReference>
<dbReference type="SUPFAM" id="SSF56112">
    <property type="entry name" value="Protein kinase-like (PK-like)"/>
    <property type="match status" value="1"/>
</dbReference>
<dbReference type="InterPro" id="IPR008271">
    <property type="entry name" value="Ser/Thr_kinase_AS"/>
</dbReference>
<dbReference type="Pfam" id="PF07714">
    <property type="entry name" value="PK_Tyr_Ser-Thr"/>
    <property type="match status" value="1"/>
</dbReference>
<comment type="similarity">
    <text evidence="9">Belongs to the protein kinase superfamily.</text>
</comment>
<dbReference type="EMBL" id="JARPOI010000017">
    <property type="protein sequence ID" value="KAJ9140433.1"/>
    <property type="molecule type" value="Genomic_DNA"/>
</dbReference>
<evidence type="ECO:0000259" key="11">
    <source>
        <dbReference type="PROSITE" id="PS50011"/>
    </source>
</evidence>
<sequence length="443" mass="48818">MGNFCGGVGTNKVENSLSYQQETSGIANVHNRNTYYSALSSPKLLANFEEKVIRSPPPPRSEGDILSSPNLKAFTLTDLQNATRNFRPDNLIGEGGFGDVYKGWIDEQTLGAASSSQGMVVAVKKLNPEGFQGHQEWLSEVNYLGQLHHPNLVKLIGYCLDGENRLLVYEYMPKGSLENHLFRRGAQPLSWALRIKVAIGAARGLSFLHDSEQQVIYRDFKASNILLDSEFNAKLSDFGLAKAGPTGDRSHVSTRVLGTQGYAAPEYIATGRLTARCDVYSFGVVLLELLTGRRALDKTRVGLEQSLVDWAKPYLGDRRKLFRIMDTKLQGEYPQRGAFMVALLALHCISEAKLRPPMAEVLATLEELPATTKLGNSPSQSEQQITSDLTFGSPFRDNERSPTHVTPVGSPFPLHMNSPAYMDTRGSPLPSHMNSPHLKILEG</sequence>
<evidence type="ECO:0000256" key="4">
    <source>
        <dbReference type="ARBA" id="ARBA00022679"/>
    </source>
</evidence>
<feature type="compositionally biased region" description="Polar residues" evidence="10">
    <location>
        <begin position="373"/>
        <end position="390"/>
    </location>
</feature>
<dbReference type="InterPro" id="IPR000719">
    <property type="entry name" value="Prot_kinase_dom"/>
</dbReference>
<feature type="binding site" evidence="8">
    <location>
        <position position="125"/>
    </location>
    <ligand>
        <name>ATP</name>
        <dbReference type="ChEBI" id="CHEBI:30616"/>
    </ligand>
</feature>
<evidence type="ECO:0000256" key="6">
    <source>
        <dbReference type="ARBA" id="ARBA00022777"/>
    </source>
</evidence>
<dbReference type="PROSITE" id="PS50011">
    <property type="entry name" value="PROTEIN_KINASE_DOM"/>
    <property type="match status" value="1"/>
</dbReference>
<gene>
    <name evidence="12" type="ORF">P3X46_031082</name>
</gene>
<evidence type="ECO:0000313" key="12">
    <source>
        <dbReference type="EMBL" id="KAJ9140433.1"/>
    </source>
</evidence>
<organism evidence="12 13">
    <name type="scientific">Hevea brasiliensis</name>
    <name type="common">Para rubber tree</name>
    <name type="synonym">Siphonia brasiliensis</name>
    <dbReference type="NCBI Taxonomy" id="3981"/>
    <lineage>
        <taxon>Eukaryota</taxon>
        <taxon>Viridiplantae</taxon>
        <taxon>Streptophyta</taxon>
        <taxon>Embryophyta</taxon>
        <taxon>Tracheophyta</taxon>
        <taxon>Spermatophyta</taxon>
        <taxon>Magnoliopsida</taxon>
        <taxon>eudicotyledons</taxon>
        <taxon>Gunneridae</taxon>
        <taxon>Pentapetalae</taxon>
        <taxon>rosids</taxon>
        <taxon>fabids</taxon>
        <taxon>Malpighiales</taxon>
        <taxon>Euphorbiaceae</taxon>
        <taxon>Crotonoideae</taxon>
        <taxon>Micrandreae</taxon>
        <taxon>Hevea</taxon>
    </lineage>
</organism>
<dbReference type="InterPro" id="IPR050823">
    <property type="entry name" value="Plant_Ser_Thr_Prot_Kinase"/>
</dbReference>
<evidence type="ECO:0000256" key="3">
    <source>
        <dbReference type="ARBA" id="ARBA00022527"/>
    </source>
</evidence>
<keyword evidence="4" id="KW-0808">Transferase</keyword>
<accession>A0ABQ9KJX6</accession>
<dbReference type="Gene3D" id="1.10.510.10">
    <property type="entry name" value="Transferase(Phosphotransferase) domain 1"/>
    <property type="match status" value="1"/>
</dbReference>
<dbReference type="Proteomes" id="UP001174677">
    <property type="component" value="Chromosome 17"/>
</dbReference>
<keyword evidence="7 8" id="KW-0067">ATP-binding</keyword>
<dbReference type="InterPro" id="IPR011009">
    <property type="entry name" value="Kinase-like_dom_sf"/>
</dbReference>
<dbReference type="CDD" id="cd14066">
    <property type="entry name" value="STKc_IRAK"/>
    <property type="match status" value="1"/>
</dbReference>
<evidence type="ECO:0000256" key="5">
    <source>
        <dbReference type="ARBA" id="ARBA00022741"/>
    </source>
</evidence>
<evidence type="ECO:0000256" key="8">
    <source>
        <dbReference type="PROSITE-ProRule" id="PRU10141"/>
    </source>
</evidence>
<keyword evidence="6" id="KW-0418">Kinase</keyword>
<evidence type="ECO:0000256" key="1">
    <source>
        <dbReference type="ARBA" id="ARBA00004236"/>
    </source>
</evidence>
<dbReference type="PANTHER" id="PTHR45621">
    <property type="entry name" value="OS01G0588500 PROTEIN-RELATED"/>
    <property type="match status" value="1"/>
</dbReference>
<feature type="region of interest" description="Disordered" evidence="10">
    <location>
        <begin position="372"/>
        <end position="412"/>
    </location>
</feature>
<evidence type="ECO:0000256" key="10">
    <source>
        <dbReference type="SAM" id="MobiDB-lite"/>
    </source>
</evidence>
<comment type="caution">
    <text evidence="12">The sequence shown here is derived from an EMBL/GenBank/DDBJ whole genome shotgun (WGS) entry which is preliminary data.</text>
</comment>
<evidence type="ECO:0000256" key="9">
    <source>
        <dbReference type="RuleBase" id="RU000304"/>
    </source>
</evidence>
<dbReference type="Gene3D" id="3.30.200.20">
    <property type="entry name" value="Phosphorylase Kinase, domain 1"/>
    <property type="match status" value="1"/>
</dbReference>
<reference evidence="12" key="1">
    <citation type="journal article" date="2023" name="Plant Biotechnol. J.">
        <title>Chromosome-level wild Hevea brasiliensis genome provides new tools for genomic-assisted breeding and valuable loci to elevate rubber yield.</title>
        <authorList>
            <person name="Cheng H."/>
            <person name="Song X."/>
            <person name="Hu Y."/>
            <person name="Wu T."/>
            <person name="Yang Q."/>
            <person name="An Z."/>
            <person name="Feng S."/>
            <person name="Deng Z."/>
            <person name="Wu W."/>
            <person name="Zeng X."/>
            <person name="Tu M."/>
            <person name="Wang X."/>
            <person name="Huang H."/>
        </authorList>
    </citation>
    <scope>NUCLEOTIDE SEQUENCE</scope>
    <source>
        <strain evidence="12">MT/VB/25A 57/8</strain>
    </source>
</reference>
<protein>
    <recommendedName>
        <fullName evidence="11">Protein kinase domain-containing protein</fullName>
    </recommendedName>
</protein>
<dbReference type="PROSITE" id="PS00107">
    <property type="entry name" value="PROTEIN_KINASE_ATP"/>
    <property type="match status" value="1"/>
</dbReference>
<evidence type="ECO:0000256" key="7">
    <source>
        <dbReference type="ARBA" id="ARBA00022840"/>
    </source>
</evidence>
<dbReference type="InterPro" id="IPR001245">
    <property type="entry name" value="Ser-Thr/Tyr_kinase_cat_dom"/>
</dbReference>
<evidence type="ECO:0000313" key="13">
    <source>
        <dbReference type="Proteomes" id="UP001174677"/>
    </source>
</evidence>